<feature type="compositionally biased region" description="Polar residues" evidence="2">
    <location>
        <begin position="474"/>
        <end position="485"/>
    </location>
</feature>
<sequence>MLQMDDGPSSCSDDDSVSLLHDLSACHVTDAAVDQTTLSGSHVPLTCTQTNTERNPKELKAHQKEEAGRRKQPEADFEESAEFEKVCKPLKAFNHRTLHKRDSMGETLLHKASKKNNVADVRTLIQAGISVDVEDYAGWTALHEAAARGHVTVVKELLKAGANSNARCRGVTPLHDAVCAGHHQVVKLLLESGSNPCDRNAGGISALEMTKNEEMKELLLTVTAAAAQKEGTQRTRHIGPGLVQILCDGSGVCDAGHDQSLKALVDYGGAASSAPRCSDPTHTWVREAGDGPSNLHLMKSMDPNLSNSVGRRAALEKLKGKQTEMSAWPLMEVNSVDRFLAALVQIQSVLKDILSKQRLEKDSLYRRFQKVSNSFRHRVLRTHLLSLASCQKSLVEVLQTQSHLEETLVAARLALQAPSSTVQCSSVTREKMHHTTGEPAKETGGSYQVREQDERSGPLKCLLKGPPRQDLQSDRSSIFQKSQPAETSLQQVKMKGQNALIQSRHLRLLVQGGALAPGSALQLLWKGKLHCAHVMVDGSMMSEGKVFQAPERWLEWIIGNNIPVGSGYALDKVTFRDVPLSQLLLNMEADKKRSHTEDSSQHSMDVSARPPHAAAGSLSFLLNIRTVHLMADEEFMPSTMMDHFWDQLLQKDFPESDNWNALT</sequence>
<dbReference type="InterPro" id="IPR042334">
    <property type="entry name" value="ANKRD31"/>
</dbReference>
<feature type="region of interest" description="Disordered" evidence="2">
    <location>
        <begin position="41"/>
        <end position="78"/>
    </location>
</feature>
<proteinExistence type="predicted"/>
<organism evidence="3 4">
    <name type="scientific">Oryzias melastigma</name>
    <name type="common">Marine medaka</name>
    <dbReference type="NCBI Taxonomy" id="30732"/>
    <lineage>
        <taxon>Eukaryota</taxon>
        <taxon>Metazoa</taxon>
        <taxon>Chordata</taxon>
        <taxon>Craniata</taxon>
        <taxon>Vertebrata</taxon>
        <taxon>Euteleostomi</taxon>
        <taxon>Actinopterygii</taxon>
        <taxon>Neopterygii</taxon>
        <taxon>Teleostei</taxon>
        <taxon>Neoteleostei</taxon>
        <taxon>Acanthomorphata</taxon>
        <taxon>Ovalentaria</taxon>
        <taxon>Atherinomorphae</taxon>
        <taxon>Beloniformes</taxon>
        <taxon>Adrianichthyidae</taxon>
        <taxon>Oryziinae</taxon>
        <taxon>Oryzias</taxon>
    </lineage>
</organism>
<dbReference type="SUPFAM" id="SSF48403">
    <property type="entry name" value="Ankyrin repeat"/>
    <property type="match status" value="1"/>
</dbReference>
<evidence type="ECO:0000256" key="1">
    <source>
        <dbReference type="PROSITE-ProRule" id="PRU00023"/>
    </source>
</evidence>
<feature type="compositionally biased region" description="Polar residues" evidence="2">
    <location>
        <begin position="41"/>
        <end position="53"/>
    </location>
</feature>
<name>A0A3B3CTA5_ORYME</name>
<dbReference type="AlphaFoldDB" id="A0A3B3CTA5"/>
<dbReference type="Gene3D" id="1.25.40.20">
    <property type="entry name" value="Ankyrin repeat-containing domain"/>
    <property type="match status" value="1"/>
</dbReference>
<evidence type="ECO:0000313" key="4">
    <source>
        <dbReference type="Proteomes" id="UP000261560"/>
    </source>
</evidence>
<dbReference type="PANTHER" id="PTHR24176">
    <property type="entry name" value="ANKYRIN REPEAT DOMAIN-CONTAINING PROTEIN 31-RELATED"/>
    <property type="match status" value="1"/>
</dbReference>
<reference evidence="3" key="1">
    <citation type="submission" date="2025-08" db="UniProtKB">
        <authorList>
            <consortium name="Ensembl"/>
        </authorList>
    </citation>
    <scope>IDENTIFICATION</scope>
</reference>
<feature type="region of interest" description="Disordered" evidence="2">
    <location>
        <begin position="591"/>
        <end position="611"/>
    </location>
</feature>
<dbReference type="InterPro" id="IPR036770">
    <property type="entry name" value="Ankyrin_rpt-contain_sf"/>
</dbReference>
<feature type="compositionally biased region" description="Basic and acidic residues" evidence="2">
    <location>
        <begin position="591"/>
        <end position="600"/>
    </location>
</feature>
<dbReference type="GeneTree" id="ENSGT00940000154742"/>
<evidence type="ECO:0000313" key="3">
    <source>
        <dbReference type="Ensembl" id="ENSOMEP00000021087.1"/>
    </source>
</evidence>
<feature type="compositionally biased region" description="Basic and acidic residues" evidence="2">
    <location>
        <begin position="428"/>
        <end position="441"/>
    </location>
</feature>
<evidence type="ECO:0000256" key="2">
    <source>
        <dbReference type="SAM" id="MobiDB-lite"/>
    </source>
</evidence>
<dbReference type="PROSITE" id="PS50088">
    <property type="entry name" value="ANK_REPEAT"/>
    <property type="match status" value="3"/>
</dbReference>
<feature type="region of interest" description="Disordered" evidence="2">
    <location>
        <begin position="424"/>
        <end position="485"/>
    </location>
</feature>
<dbReference type="RefSeq" id="XP_036071713.1">
    <property type="nucleotide sequence ID" value="XM_036215820.1"/>
</dbReference>
<accession>A0A3B3CTA5</accession>
<keyword evidence="4" id="KW-1185">Reference proteome</keyword>
<feature type="compositionally biased region" description="Basic and acidic residues" evidence="2">
    <location>
        <begin position="54"/>
        <end position="74"/>
    </location>
</feature>
<dbReference type="STRING" id="30732.ENSOMEP00000021087"/>
<reference evidence="3" key="2">
    <citation type="submission" date="2025-09" db="UniProtKB">
        <authorList>
            <consortium name="Ensembl"/>
        </authorList>
    </citation>
    <scope>IDENTIFICATION</scope>
</reference>
<dbReference type="GeneID" id="112137758"/>
<dbReference type="Ensembl" id="ENSOMET00000036431.1">
    <property type="protein sequence ID" value="ENSOMEP00000021087.1"/>
    <property type="gene ID" value="ENSOMEG00000022978.1"/>
</dbReference>
<feature type="repeat" description="ANK" evidence="1">
    <location>
        <begin position="169"/>
        <end position="201"/>
    </location>
</feature>
<keyword evidence="1" id="KW-0040">ANK repeat</keyword>
<dbReference type="Proteomes" id="UP000261560">
    <property type="component" value="Unplaced"/>
</dbReference>
<dbReference type="InterPro" id="IPR002110">
    <property type="entry name" value="Ankyrin_rpt"/>
</dbReference>
<feature type="repeat" description="ANK" evidence="1">
    <location>
        <begin position="137"/>
        <end position="169"/>
    </location>
</feature>
<dbReference type="SMART" id="SM00248">
    <property type="entry name" value="ANK"/>
    <property type="match status" value="3"/>
</dbReference>
<feature type="repeat" description="ANK" evidence="1">
    <location>
        <begin position="104"/>
        <end position="136"/>
    </location>
</feature>
<dbReference type="PANTHER" id="PTHR24176:SF14">
    <property type="entry name" value="ANKYRIN REPEAT DOMAIN-CONTAINING PROTEIN 31"/>
    <property type="match status" value="1"/>
</dbReference>
<dbReference type="PaxDb" id="30732-ENSOMEP00000021087"/>
<dbReference type="Pfam" id="PF12796">
    <property type="entry name" value="Ank_2"/>
    <property type="match status" value="1"/>
</dbReference>
<dbReference type="PROSITE" id="PS50297">
    <property type="entry name" value="ANK_REP_REGION"/>
    <property type="match status" value="3"/>
</dbReference>
<dbReference type="PRINTS" id="PR01415">
    <property type="entry name" value="ANKYRIN"/>
</dbReference>
<protein>
    <submittedName>
        <fullName evidence="3">Uncharacterized protein</fullName>
    </submittedName>
</protein>